<dbReference type="SUPFAM" id="SSF50090">
    <property type="entry name" value="Electron transport accessory proteins"/>
    <property type="match status" value="1"/>
</dbReference>
<dbReference type="InterPro" id="IPR008990">
    <property type="entry name" value="Elect_transpt_acc-like_dom_sf"/>
</dbReference>
<evidence type="ECO:0000313" key="2">
    <source>
        <dbReference type="EMBL" id="QKD05369.1"/>
    </source>
</evidence>
<evidence type="ECO:0000259" key="1">
    <source>
        <dbReference type="Pfam" id="PF02211"/>
    </source>
</evidence>
<dbReference type="EMBL" id="CP033367">
    <property type="protein sequence ID" value="QKD05369.1"/>
    <property type="molecule type" value="Genomic_DNA"/>
</dbReference>
<gene>
    <name evidence="2" type="ORF">EB235_31005</name>
</gene>
<dbReference type="Pfam" id="PF02211">
    <property type="entry name" value="NHase_beta_C"/>
    <property type="match status" value="1"/>
</dbReference>
<protein>
    <submittedName>
        <fullName evidence="2">Nitrile hydratase subunit beta</fullName>
    </submittedName>
</protein>
<name>A0A6M7WXN1_RHILI</name>
<organism evidence="2 3">
    <name type="scientific">Mesorhizobium loti R88b</name>
    <dbReference type="NCBI Taxonomy" id="935548"/>
    <lineage>
        <taxon>Bacteria</taxon>
        <taxon>Pseudomonadati</taxon>
        <taxon>Pseudomonadota</taxon>
        <taxon>Alphaproteobacteria</taxon>
        <taxon>Hyphomicrobiales</taxon>
        <taxon>Phyllobacteriaceae</taxon>
        <taxon>Mesorhizobium</taxon>
    </lineage>
</organism>
<dbReference type="AlphaFoldDB" id="A0A6M7WXN1"/>
<feature type="domain" description="Nitrile hydratase beta subunit" evidence="1">
    <location>
        <begin position="21"/>
        <end position="113"/>
    </location>
</feature>
<dbReference type="InterPro" id="IPR024690">
    <property type="entry name" value="CN_hydtase_beta_dom_C"/>
</dbReference>
<dbReference type="Gene3D" id="2.30.30.50">
    <property type="match status" value="1"/>
</dbReference>
<evidence type="ECO:0000313" key="3">
    <source>
        <dbReference type="Proteomes" id="UP000503017"/>
    </source>
</evidence>
<proteinExistence type="predicted"/>
<dbReference type="Proteomes" id="UP000503017">
    <property type="component" value="Chromosome"/>
</dbReference>
<accession>A0A6M7WXN1</accession>
<reference evidence="2 3" key="1">
    <citation type="submission" date="2018-10" db="EMBL/GenBank/DDBJ databases">
        <authorList>
            <person name="Perry B.J."/>
            <person name="Sullivan J.T."/>
            <person name="Murphy R.J.T."/>
            <person name="Ramsay J.P."/>
            <person name="Ronson C.W."/>
        </authorList>
    </citation>
    <scope>NUCLEOTIDE SEQUENCE [LARGE SCALE GENOMIC DNA]</scope>
    <source>
        <strain evidence="2 3">R88b</strain>
    </source>
</reference>
<dbReference type="RefSeq" id="WP_051429782.1">
    <property type="nucleotide sequence ID" value="NZ_CP033367.1"/>
</dbReference>
<sequence>MSNTRGILQAAHFNVVLATGEAPIFKAGDRVRILLRAPIGHYRVPIYLRGKHGSIEAVIEPAAVDNEEEGFGRNAGSKRHYYRVAIPMAEIWSDYAGSPRDGLRIEIFETWLERI</sequence>